<keyword evidence="1" id="KW-1133">Transmembrane helix</keyword>
<feature type="transmembrane region" description="Helical" evidence="1">
    <location>
        <begin position="165"/>
        <end position="191"/>
    </location>
</feature>
<gene>
    <name evidence="2" type="ORF">H8717_11400</name>
</gene>
<keyword evidence="1" id="KW-0812">Transmembrane</keyword>
<dbReference type="Proteomes" id="UP000658131">
    <property type="component" value="Unassembled WGS sequence"/>
</dbReference>
<proteinExistence type="predicted"/>
<accession>A0ABR7NKR5</accession>
<dbReference type="InterPro" id="IPR024529">
    <property type="entry name" value="ECF_trnsprt_substrate-spec"/>
</dbReference>
<organism evidence="2 3">
    <name type="scientific">Yanshouia hominis</name>
    <dbReference type="NCBI Taxonomy" id="2763673"/>
    <lineage>
        <taxon>Bacteria</taxon>
        <taxon>Bacillati</taxon>
        <taxon>Bacillota</taxon>
        <taxon>Clostridia</taxon>
        <taxon>Eubacteriales</taxon>
        <taxon>Oscillospiraceae</taxon>
        <taxon>Yanshouia</taxon>
    </lineage>
</organism>
<dbReference type="Pfam" id="PF12822">
    <property type="entry name" value="ECF_trnsprt"/>
    <property type="match status" value="1"/>
</dbReference>
<feature type="transmembrane region" description="Helical" evidence="1">
    <location>
        <begin position="94"/>
        <end position="115"/>
    </location>
</feature>
<sequence>MPQSHERHSSTDFLVRVALLAAVIAVMAFTPLGYFRTGFLSITLLPIPVVIGAIVLGPAAGAILGAVFGVTSVIQCFGLEPFGTTLMGINPVGTLITCMIPRILMGFLAGVLFLLLRRLFGSRFGVFAAACLAGPLLNTLLFMTSLCVFFYRTDFIQGLAGGKNVLAFCVAFVGINGVIETTACCLLGAAISKALCSIPRSAKG</sequence>
<evidence type="ECO:0000313" key="2">
    <source>
        <dbReference type="EMBL" id="MBC8577008.1"/>
    </source>
</evidence>
<name>A0ABR7NKR5_9FIRM</name>
<evidence type="ECO:0000256" key="1">
    <source>
        <dbReference type="SAM" id="Phobius"/>
    </source>
</evidence>
<dbReference type="RefSeq" id="WP_262400480.1">
    <property type="nucleotide sequence ID" value="NZ_JACRTB010000019.1"/>
</dbReference>
<feature type="transmembrane region" description="Helical" evidence="1">
    <location>
        <begin position="127"/>
        <end position="153"/>
    </location>
</feature>
<evidence type="ECO:0000313" key="3">
    <source>
        <dbReference type="Proteomes" id="UP000658131"/>
    </source>
</evidence>
<dbReference type="EMBL" id="JACRTB010000019">
    <property type="protein sequence ID" value="MBC8577008.1"/>
    <property type="molecule type" value="Genomic_DNA"/>
</dbReference>
<dbReference type="Gene3D" id="1.10.1760.20">
    <property type="match status" value="1"/>
</dbReference>
<comment type="caution">
    <text evidence="2">The sequence shown here is derived from an EMBL/GenBank/DDBJ whole genome shotgun (WGS) entry which is preliminary data.</text>
</comment>
<feature type="transmembrane region" description="Helical" evidence="1">
    <location>
        <begin position="13"/>
        <end position="35"/>
    </location>
</feature>
<protein>
    <submittedName>
        <fullName evidence="2">ECF transporter S component</fullName>
    </submittedName>
</protein>
<reference evidence="2 3" key="1">
    <citation type="submission" date="2020-08" db="EMBL/GenBank/DDBJ databases">
        <title>Genome public.</title>
        <authorList>
            <person name="Liu C."/>
            <person name="Sun Q."/>
        </authorList>
    </citation>
    <scope>NUCLEOTIDE SEQUENCE [LARGE SCALE GENOMIC DNA]</scope>
    <source>
        <strain evidence="2 3">BX1</strain>
    </source>
</reference>
<feature type="transmembrane region" description="Helical" evidence="1">
    <location>
        <begin position="47"/>
        <end position="74"/>
    </location>
</feature>
<keyword evidence="3" id="KW-1185">Reference proteome</keyword>
<keyword evidence="1" id="KW-0472">Membrane</keyword>